<comment type="caution">
    <text evidence="7">Lacks conserved residue(s) required for the propagation of feature annotation.</text>
</comment>
<name>A0ABR1E7L2_NECAM</name>
<evidence type="ECO:0000256" key="3">
    <source>
        <dbReference type="ARBA" id="ARBA00022448"/>
    </source>
</evidence>
<keyword evidence="7" id="KW-0406">Ion transport</keyword>
<feature type="transmembrane region" description="Helical" evidence="7">
    <location>
        <begin position="210"/>
        <end position="229"/>
    </location>
</feature>
<dbReference type="EMBL" id="JAVFWL010000005">
    <property type="protein sequence ID" value="KAK6758011.1"/>
    <property type="molecule type" value="Genomic_DNA"/>
</dbReference>
<gene>
    <name evidence="9" type="primary">Necator_chrV.g20478</name>
    <name evidence="9" type="ORF">RB195_015685</name>
</gene>
<comment type="function">
    <text evidence="7">May be involved in iron transport and iron homeostasis.</text>
</comment>
<evidence type="ECO:0000256" key="6">
    <source>
        <dbReference type="ARBA" id="ARBA00023136"/>
    </source>
</evidence>
<comment type="similarity">
    <text evidence="2 7">Belongs to the ferroportin (FP) (TC 2.A.100) family. SLC40A subfamily.</text>
</comment>
<evidence type="ECO:0000313" key="9">
    <source>
        <dbReference type="EMBL" id="KAK6758011.1"/>
    </source>
</evidence>
<dbReference type="InterPro" id="IPR036259">
    <property type="entry name" value="MFS_trans_sf"/>
</dbReference>
<evidence type="ECO:0000256" key="5">
    <source>
        <dbReference type="ARBA" id="ARBA00022989"/>
    </source>
</evidence>
<dbReference type="SUPFAM" id="SSF103473">
    <property type="entry name" value="MFS general substrate transporter"/>
    <property type="match status" value="1"/>
</dbReference>
<protein>
    <recommendedName>
        <fullName evidence="7">Solute carrier family 40 member</fullName>
    </recommendedName>
</protein>
<proteinExistence type="inferred from homology"/>
<comment type="caution">
    <text evidence="9">The sequence shown here is derived from an EMBL/GenBank/DDBJ whole genome shotgun (WGS) entry which is preliminary data.</text>
</comment>
<dbReference type="PANTHER" id="PTHR11660:SF69">
    <property type="entry name" value="SOLUTE CARRIER FAMILY 40 MEMBER"/>
    <property type="match status" value="1"/>
</dbReference>
<keyword evidence="4 7" id="KW-0812">Transmembrane</keyword>
<comment type="subcellular location">
    <subcellularLocation>
        <location evidence="1 7">Membrane</location>
        <topology evidence="1 7">Multi-pass membrane protein</topology>
    </subcellularLocation>
</comment>
<keyword evidence="5 7" id="KW-1133">Transmembrane helix</keyword>
<dbReference type="Pfam" id="PF06963">
    <property type="entry name" value="FPN1"/>
    <property type="match status" value="1"/>
</dbReference>
<feature type="transmembrane region" description="Helical" evidence="7">
    <location>
        <begin position="356"/>
        <end position="380"/>
    </location>
</feature>
<feature type="transmembrane region" description="Helical" evidence="7">
    <location>
        <begin position="553"/>
        <end position="577"/>
    </location>
</feature>
<feature type="transmembrane region" description="Helical" evidence="7">
    <location>
        <begin position="423"/>
        <end position="442"/>
    </location>
</feature>
<feature type="transmembrane region" description="Helical" evidence="7">
    <location>
        <begin position="392"/>
        <end position="411"/>
    </location>
</feature>
<evidence type="ECO:0000256" key="7">
    <source>
        <dbReference type="RuleBase" id="RU365065"/>
    </source>
</evidence>
<evidence type="ECO:0000256" key="4">
    <source>
        <dbReference type="ARBA" id="ARBA00022692"/>
    </source>
</evidence>
<organism evidence="9 10">
    <name type="scientific">Necator americanus</name>
    <name type="common">Human hookworm</name>
    <dbReference type="NCBI Taxonomy" id="51031"/>
    <lineage>
        <taxon>Eukaryota</taxon>
        <taxon>Metazoa</taxon>
        <taxon>Ecdysozoa</taxon>
        <taxon>Nematoda</taxon>
        <taxon>Chromadorea</taxon>
        <taxon>Rhabditida</taxon>
        <taxon>Rhabditina</taxon>
        <taxon>Rhabditomorpha</taxon>
        <taxon>Strongyloidea</taxon>
        <taxon>Ancylostomatidae</taxon>
        <taxon>Bunostominae</taxon>
        <taxon>Necator</taxon>
    </lineage>
</organism>
<feature type="region of interest" description="Disordered" evidence="8">
    <location>
        <begin position="1"/>
        <end position="68"/>
    </location>
</feature>
<evidence type="ECO:0000256" key="8">
    <source>
        <dbReference type="SAM" id="MobiDB-lite"/>
    </source>
</evidence>
<feature type="transmembrane region" description="Helical" evidence="7">
    <location>
        <begin position="241"/>
        <end position="261"/>
    </location>
</feature>
<feature type="transmembrane region" description="Helical" evidence="7">
    <location>
        <begin position="180"/>
        <end position="204"/>
    </location>
</feature>
<evidence type="ECO:0000256" key="2">
    <source>
        <dbReference type="ARBA" id="ARBA00006279"/>
    </source>
</evidence>
<accession>A0ABR1E7L2</accession>
<dbReference type="Proteomes" id="UP001303046">
    <property type="component" value="Unassembled WGS sequence"/>
</dbReference>
<reference evidence="9 10" key="1">
    <citation type="submission" date="2023-08" db="EMBL/GenBank/DDBJ databases">
        <title>A Necator americanus chromosomal reference genome.</title>
        <authorList>
            <person name="Ilik V."/>
            <person name="Petrzelkova K.J."/>
            <person name="Pardy F."/>
            <person name="Fuh T."/>
            <person name="Niatou-Singa F.S."/>
            <person name="Gouil Q."/>
            <person name="Baker L."/>
            <person name="Ritchie M.E."/>
            <person name="Jex A.R."/>
            <person name="Gazzola D."/>
            <person name="Li H."/>
            <person name="Toshio Fujiwara R."/>
            <person name="Zhan B."/>
            <person name="Aroian R.V."/>
            <person name="Pafco B."/>
            <person name="Schwarz E.M."/>
        </authorList>
    </citation>
    <scope>NUCLEOTIDE SEQUENCE [LARGE SCALE GENOMIC DNA]</scope>
    <source>
        <strain evidence="9 10">Aroian</strain>
        <tissue evidence="9">Whole animal</tissue>
    </source>
</reference>
<dbReference type="PANTHER" id="PTHR11660">
    <property type="entry name" value="SOLUTE CARRIER FAMILY 40 MEMBER"/>
    <property type="match status" value="1"/>
</dbReference>
<dbReference type="Gene3D" id="1.20.1250.20">
    <property type="entry name" value="MFS general substrate transporter like domains"/>
    <property type="match status" value="1"/>
</dbReference>
<keyword evidence="6 7" id="KW-0472">Membrane</keyword>
<evidence type="ECO:0000313" key="10">
    <source>
        <dbReference type="Proteomes" id="UP001303046"/>
    </source>
</evidence>
<sequence length="600" mass="65886">MREHPRSPECTSFGQDLKSAPPQMRGMLPLRGSGGYEGNDVLRPAPARTHGHPYHHSSNSRKLSKKNGRNELRDSSVYYNGAPPLIFIRMKSAPHGDNSQSVRTRMRRLAVKSKSNLLLHAAYLSTCLEDRAWSFCISLCMQGLGGMRMVSIEQFAESIGQMILSGHLGRTFDRVSRKNAIMSVVPVNNISIVLAASMFIVCLSLQPQSAWFDVFLGFGILMCAINRLFLNAEKFLVSRDWVVVLSSGKTLSSLNATLTALDQFANVISPIITGLLVTTCGLRVTCAIFGGFSIVSMTSKAFFLRALYLREPQLAVKDTAALEENTEKKATTAMGKIARAFESIPEVLLTYTRQSVVAAAFGMALLFMTVMGFDGLAVGYGQSSGLSDVVLGAFRSYGSAMGILGALSYAFFERRLGVRKTGLLGLTCQQLCLIAAVISIWLPGSPFDPKGFFNGATIKDWWSRGAPSSSLPNVHTTEYGKREQSLDSILTFLIGIATARYGLWMADLSIIHIMQEGVPESDRNTVFGVHNALCQTFSLLKDILVIILPDPATFGICILISYGFVTTGYFSFVYYLIRHPAIKKQSETTEENEEEQKTRL</sequence>
<feature type="transmembrane region" description="Helical" evidence="7">
    <location>
        <begin position="267"/>
        <end position="295"/>
    </location>
</feature>
<keyword evidence="3 7" id="KW-0813">Transport</keyword>
<keyword evidence="10" id="KW-1185">Reference proteome</keyword>
<dbReference type="InterPro" id="IPR009716">
    <property type="entry name" value="Ferroportin-1"/>
</dbReference>
<evidence type="ECO:0000256" key="1">
    <source>
        <dbReference type="ARBA" id="ARBA00004141"/>
    </source>
</evidence>
<feature type="compositionally biased region" description="Basic residues" evidence="8">
    <location>
        <begin position="49"/>
        <end position="67"/>
    </location>
</feature>